<evidence type="ECO:0000313" key="2">
    <source>
        <dbReference type="EMBL" id="WAH38557.1"/>
    </source>
</evidence>
<name>A0ABY6Z7I4_9BACL</name>
<evidence type="ECO:0000313" key="3">
    <source>
        <dbReference type="Proteomes" id="UP001164803"/>
    </source>
</evidence>
<feature type="domain" description="DUF218" evidence="1">
    <location>
        <begin position="55"/>
        <end position="192"/>
    </location>
</feature>
<keyword evidence="3" id="KW-1185">Reference proteome</keyword>
<gene>
    <name evidence="2" type="ORF">NZD86_08780</name>
</gene>
<dbReference type="CDD" id="cd06259">
    <property type="entry name" value="YdcF-like"/>
    <property type="match status" value="1"/>
</dbReference>
<evidence type="ECO:0000259" key="1">
    <source>
        <dbReference type="Pfam" id="PF02698"/>
    </source>
</evidence>
<reference evidence="2" key="1">
    <citation type="submission" date="2022-08" db="EMBL/GenBank/DDBJ databases">
        <title>Alicyclobacillus dauci DSM2870, complete genome.</title>
        <authorList>
            <person name="Wang Q."/>
            <person name="Cai R."/>
            <person name="Wang Z."/>
        </authorList>
    </citation>
    <scope>NUCLEOTIDE SEQUENCE</scope>
    <source>
        <strain evidence="2">DSM 28700</strain>
    </source>
</reference>
<dbReference type="InterPro" id="IPR003848">
    <property type="entry name" value="DUF218"/>
</dbReference>
<dbReference type="InterPro" id="IPR014729">
    <property type="entry name" value="Rossmann-like_a/b/a_fold"/>
</dbReference>
<sequence>MRYAKAVRFLMLIGSLIFAVVILTTVFGTTVFVEQFAQHLRRAGRRERPAVSDTGIVLGAYTDGYRPSLPLRSRLHSAIHLYRHGVVRTLIVSGGQGEDEIVTESRSMKRFLALNGIPPEVIFEDRTSKDTWENLRNSQRVMNAVGLKTAVIITSDYHLPRALAVARRLDIQATGFAAHSTRREFHSAMREVFAHIQYTLRGRQSLF</sequence>
<dbReference type="InterPro" id="IPR051599">
    <property type="entry name" value="Cell_Envelope_Assoc"/>
</dbReference>
<proteinExistence type="predicted"/>
<dbReference type="PANTHER" id="PTHR30336:SF20">
    <property type="entry name" value="DUF218 DOMAIN-CONTAINING PROTEIN"/>
    <property type="match status" value="1"/>
</dbReference>
<dbReference type="RefSeq" id="WP_268046134.1">
    <property type="nucleotide sequence ID" value="NZ_CP104064.1"/>
</dbReference>
<dbReference type="PANTHER" id="PTHR30336">
    <property type="entry name" value="INNER MEMBRANE PROTEIN, PROBABLE PERMEASE"/>
    <property type="match status" value="1"/>
</dbReference>
<dbReference type="Pfam" id="PF02698">
    <property type="entry name" value="DUF218"/>
    <property type="match status" value="1"/>
</dbReference>
<organism evidence="2 3">
    <name type="scientific">Alicyclobacillus dauci</name>
    <dbReference type="NCBI Taxonomy" id="1475485"/>
    <lineage>
        <taxon>Bacteria</taxon>
        <taxon>Bacillati</taxon>
        <taxon>Bacillota</taxon>
        <taxon>Bacilli</taxon>
        <taxon>Bacillales</taxon>
        <taxon>Alicyclobacillaceae</taxon>
        <taxon>Alicyclobacillus</taxon>
    </lineage>
</organism>
<protein>
    <submittedName>
        <fullName evidence="2">YdcF family protein</fullName>
    </submittedName>
</protein>
<accession>A0ABY6Z7I4</accession>
<dbReference type="EMBL" id="CP104064">
    <property type="protein sequence ID" value="WAH38557.1"/>
    <property type="molecule type" value="Genomic_DNA"/>
</dbReference>
<dbReference type="Proteomes" id="UP001164803">
    <property type="component" value="Chromosome"/>
</dbReference>
<dbReference type="Gene3D" id="3.40.50.620">
    <property type="entry name" value="HUPs"/>
    <property type="match status" value="1"/>
</dbReference>